<keyword evidence="2" id="KW-0963">Cytoplasm</keyword>
<dbReference type="PROSITE" id="PS51350">
    <property type="entry name" value="PTS_HPR_DOM"/>
    <property type="match status" value="1"/>
</dbReference>
<dbReference type="CDD" id="cd00367">
    <property type="entry name" value="PTS-HPr_like"/>
    <property type="match status" value="1"/>
</dbReference>
<dbReference type="Gene3D" id="3.30.1340.10">
    <property type="entry name" value="HPr-like"/>
    <property type="match status" value="1"/>
</dbReference>
<evidence type="ECO:0000259" key="4">
    <source>
        <dbReference type="PROSITE" id="PS51350"/>
    </source>
</evidence>
<keyword evidence="6" id="KW-1185">Reference proteome</keyword>
<comment type="caution">
    <text evidence="5">The sequence shown here is derived from an EMBL/GenBank/DDBJ whole genome shotgun (WGS) entry which is preliminary data.</text>
</comment>
<reference evidence="5 6" key="1">
    <citation type="submission" date="2023-07" db="EMBL/GenBank/DDBJ databases">
        <title>Genomic Encyclopedia of Type Strains, Phase IV (KMG-IV): sequencing the most valuable type-strain genomes for metagenomic binning, comparative biology and taxonomic classification.</title>
        <authorList>
            <person name="Goeker M."/>
        </authorList>
    </citation>
    <scope>NUCLEOTIDE SEQUENCE [LARGE SCALE GENOMIC DNA]</scope>
    <source>
        <strain evidence="5 6">DSM 16460</strain>
    </source>
</reference>
<dbReference type="RefSeq" id="WP_306975828.1">
    <property type="nucleotide sequence ID" value="NZ_JAUSTQ010000004.1"/>
</dbReference>
<evidence type="ECO:0000256" key="2">
    <source>
        <dbReference type="ARBA" id="ARBA00022490"/>
    </source>
</evidence>
<comment type="subcellular location">
    <subcellularLocation>
        <location evidence="1">Cytoplasm</location>
    </subcellularLocation>
</comment>
<dbReference type="NCBIfam" id="TIGR01003">
    <property type="entry name" value="PTS_HPr_family"/>
    <property type="match status" value="1"/>
</dbReference>
<dbReference type="InterPro" id="IPR050399">
    <property type="entry name" value="HPr"/>
</dbReference>
<dbReference type="Pfam" id="PF00381">
    <property type="entry name" value="PTS-HPr"/>
    <property type="match status" value="1"/>
</dbReference>
<dbReference type="PANTHER" id="PTHR33705">
    <property type="entry name" value="PHOSPHOCARRIER PROTEIN HPR"/>
    <property type="match status" value="1"/>
</dbReference>
<feature type="domain" description="HPr" evidence="4">
    <location>
        <begin position="1"/>
        <end position="89"/>
    </location>
</feature>
<keyword evidence="3" id="KW-0598">Phosphotransferase system</keyword>
<dbReference type="PANTHER" id="PTHR33705:SF2">
    <property type="entry name" value="PHOSPHOCARRIER PROTEIN NPR"/>
    <property type="match status" value="1"/>
</dbReference>
<name>A0ABT9VEL6_9BACI</name>
<gene>
    <name evidence="5" type="ORF">J2S77_001353</name>
</gene>
<dbReference type="PRINTS" id="PR00107">
    <property type="entry name" value="PHOSPHOCPHPR"/>
</dbReference>
<evidence type="ECO:0000313" key="5">
    <source>
        <dbReference type="EMBL" id="MDQ0159389.1"/>
    </source>
</evidence>
<dbReference type="InterPro" id="IPR035895">
    <property type="entry name" value="HPr-like_sf"/>
</dbReference>
<accession>A0ABT9VEL6</accession>
<dbReference type="InterPro" id="IPR000032">
    <property type="entry name" value="HPr-like"/>
</dbReference>
<evidence type="ECO:0000256" key="1">
    <source>
        <dbReference type="ARBA" id="ARBA00004496"/>
    </source>
</evidence>
<sequence>MKQVEVVVQNETGLHARPAQQFVQEASKFSSDIKIVTGEEQKETEAKSILGVMTLGIEKGTTIGLKAEGEDEEEAIDTLVNLVKNNFES</sequence>
<evidence type="ECO:0000256" key="3">
    <source>
        <dbReference type="ARBA" id="ARBA00022683"/>
    </source>
</evidence>
<dbReference type="EMBL" id="JAUSTQ010000004">
    <property type="protein sequence ID" value="MDQ0159389.1"/>
    <property type="molecule type" value="Genomic_DNA"/>
</dbReference>
<proteinExistence type="predicted"/>
<protein>
    <submittedName>
        <fullName evidence="5">Phosphocarrier protein</fullName>
    </submittedName>
</protein>
<organism evidence="5 6">
    <name type="scientific">Alkalibacillus salilacus</name>
    <dbReference type="NCBI Taxonomy" id="284582"/>
    <lineage>
        <taxon>Bacteria</taxon>
        <taxon>Bacillati</taxon>
        <taxon>Bacillota</taxon>
        <taxon>Bacilli</taxon>
        <taxon>Bacillales</taxon>
        <taxon>Bacillaceae</taxon>
        <taxon>Alkalibacillus</taxon>
    </lineage>
</organism>
<dbReference type="Proteomes" id="UP001224359">
    <property type="component" value="Unassembled WGS sequence"/>
</dbReference>
<dbReference type="SUPFAM" id="SSF55594">
    <property type="entry name" value="HPr-like"/>
    <property type="match status" value="1"/>
</dbReference>
<evidence type="ECO:0000313" key="6">
    <source>
        <dbReference type="Proteomes" id="UP001224359"/>
    </source>
</evidence>